<dbReference type="PANTHER" id="PTHR13812">
    <property type="entry name" value="KETIMINE REDUCTASE MU-CRYSTALLIN"/>
    <property type="match status" value="1"/>
</dbReference>
<dbReference type="Gene3D" id="3.40.50.720">
    <property type="entry name" value="NAD(P)-binding Rossmann-like Domain"/>
    <property type="match status" value="1"/>
</dbReference>
<dbReference type="Pfam" id="PF02423">
    <property type="entry name" value="OCD_Mu_crystall"/>
    <property type="match status" value="1"/>
</dbReference>
<evidence type="ECO:0000313" key="2">
    <source>
        <dbReference type="EMBL" id="GFH56367.1"/>
    </source>
</evidence>
<dbReference type="Proteomes" id="UP001054902">
    <property type="component" value="Unassembled WGS sequence"/>
</dbReference>
<dbReference type="AlphaFoldDB" id="A0AAD3D1Y4"/>
<sequence>MLILNEAQVRKCLTLELCIQANKAALATLLSTKGNHEKDSSSSFVPSSLPSNAVIPTRIGLPRTIHESSTSSQTQLPEDTTLFKPAAYYSTDNASSTLMGMKVISIRAKNPSIGKPTATATMTMLNAETGEVTSVLNATYLTAARTAAGSAISTQLCLEQKQLLHGQKDKHLVLFGAGIQAEMHIRLIQYILPNEIYKVTIVNRSLGRADNLKKTLEVEHPDVEYNVLNLDQQDRIHEIVATADVIATATNTEFPLFDWSHVNSNCHICGVGSYLDSSEEVSSTFVRDRCYTLSDTLDALNVGDLKLLEGNSEHYLGLLGDFLQNRISLDREKILQEKKCTFYKSTGTAIQDIFTADAVIQNAMKLGLGTNVDM</sequence>
<proteinExistence type="inferred from homology"/>
<dbReference type="SUPFAM" id="SSF51735">
    <property type="entry name" value="NAD(P)-binding Rossmann-fold domains"/>
    <property type="match status" value="1"/>
</dbReference>
<comment type="similarity">
    <text evidence="1">Belongs to the ornithine cyclodeaminase/mu-crystallin family.</text>
</comment>
<dbReference type="GO" id="GO:0005737">
    <property type="term" value="C:cytoplasm"/>
    <property type="evidence" value="ECO:0007669"/>
    <property type="project" value="TreeGrafter"/>
</dbReference>
<dbReference type="PIRSF" id="PIRSF001439">
    <property type="entry name" value="CryM"/>
    <property type="match status" value="1"/>
</dbReference>
<gene>
    <name evidence="2" type="ORF">CTEN210_12843</name>
</gene>
<organism evidence="2 3">
    <name type="scientific">Chaetoceros tenuissimus</name>
    <dbReference type="NCBI Taxonomy" id="426638"/>
    <lineage>
        <taxon>Eukaryota</taxon>
        <taxon>Sar</taxon>
        <taxon>Stramenopiles</taxon>
        <taxon>Ochrophyta</taxon>
        <taxon>Bacillariophyta</taxon>
        <taxon>Coscinodiscophyceae</taxon>
        <taxon>Chaetocerotophycidae</taxon>
        <taxon>Chaetocerotales</taxon>
        <taxon>Chaetocerotaceae</taxon>
        <taxon>Chaetoceros</taxon>
    </lineage>
</organism>
<dbReference type="PANTHER" id="PTHR13812:SF19">
    <property type="entry name" value="KETIMINE REDUCTASE MU-CRYSTALLIN"/>
    <property type="match status" value="1"/>
</dbReference>
<accession>A0AAD3D1Y4</accession>
<evidence type="ECO:0000256" key="1">
    <source>
        <dbReference type="ARBA" id="ARBA00008903"/>
    </source>
</evidence>
<dbReference type="InterPro" id="IPR023401">
    <property type="entry name" value="ODC_N"/>
</dbReference>
<reference evidence="2 3" key="1">
    <citation type="journal article" date="2021" name="Sci. Rep.">
        <title>The genome of the diatom Chaetoceros tenuissimus carries an ancient integrated fragment of an extant virus.</title>
        <authorList>
            <person name="Hongo Y."/>
            <person name="Kimura K."/>
            <person name="Takaki Y."/>
            <person name="Yoshida Y."/>
            <person name="Baba S."/>
            <person name="Kobayashi G."/>
            <person name="Nagasaki K."/>
            <person name="Hano T."/>
            <person name="Tomaru Y."/>
        </authorList>
    </citation>
    <scope>NUCLEOTIDE SEQUENCE [LARGE SCALE GENOMIC DNA]</scope>
    <source>
        <strain evidence="2 3">NIES-3715</strain>
    </source>
</reference>
<protein>
    <recommendedName>
        <fullName evidence="4">Ornithine cyclodeaminase</fullName>
    </recommendedName>
</protein>
<dbReference type="InterPro" id="IPR003462">
    <property type="entry name" value="ODC_Mu_crystall"/>
</dbReference>
<comment type="caution">
    <text evidence="2">The sequence shown here is derived from an EMBL/GenBank/DDBJ whole genome shotgun (WGS) entry which is preliminary data.</text>
</comment>
<keyword evidence="3" id="KW-1185">Reference proteome</keyword>
<dbReference type="Gene3D" id="3.30.1780.10">
    <property type="entry name" value="ornithine cyclodeaminase, domain 1"/>
    <property type="match status" value="1"/>
</dbReference>
<name>A0AAD3D1Y4_9STRA</name>
<evidence type="ECO:0008006" key="4">
    <source>
        <dbReference type="Google" id="ProtNLM"/>
    </source>
</evidence>
<dbReference type="InterPro" id="IPR036291">
    <property type="entry name" value="NAD(P)-bd_dom_sf"/>
</dbReference>
<evidence type="ECO:0000313" key="3">
    <source>
        <dbReference type="Proteomes" id="UP001054902"/>
    </source>
</evidence>
<dbReference type="EMBL" id="BLLK01000051">
    <property type="protein sequence ID" value="GFH56367.1"/>
    <property type="molecule type" value="Genomic_DNA"/>
</dbReference>